<dbReference type="EMBL" id="JAQQWP010000010">
    <property type="protein sequence ID" value="KAK8096838.1"/>
    <property type="molecule type" value="Genomic_DNA"/>
</dbReference>
<comment type="similarity">
    <text evidence="1">Belongs to the transglutaminase-like superfamily. PNGase family.</text>
</comment>
<dbReference type="Gene3D" id="2.20.25.10">
    <property type="match status" value="1"/>
</dbReference>
<evidence type="ECO:0000256" key="2">
    <source>
        <dbReference type="ARBA" id="ARBA00022723"/>
    </source>
</evidence>
<name>A0AAW0Q814_9PEZI</name>
<dbReference type="GO" id="GO:0046872">
    <property type="term" value="F:metal ion binding"/>
    <property type="evidence" value="ECO:0007669"/>
    <property type="project" value="UniProtKB-KW"/>
</dbReference>
<protein>
    <recommendedName>
        <fullName evidence="4">Transglutaminase-like domain-containing protein</fullName>
    </recommendedName>
</protein>
<dbReference type="GO" id="GO:0005634">
    <property type="term" value="C:nucleus"/>
    <property type="evidence" value="ECO:0007669"/>
    <property type="project" value="TreeGrafter"/>
</dbReference>
<comment type="caution">
    <text evidence="5">The sequence shown here is derived from an EMBL/GenBank/DDBJ whole genome shotgun (WGS) entry which is preliminary data.</text>
</comment>
<dbReference type="Pfam" id="PF01841">
    <property type="entry name" value="Transglut_core"/>
    <property type="match status" value="1"/>
</dbReference>
<dbReference type="SUPFAM" id="SSF54001">
    <property type="entry name" value="Cysteine proteinases"/>
    <property type="match status" value="1"/>
</dbReference>
<accession>A0AAW0Q814</accession>
<feature type="domain" description="Transglutaminase-like" evidence="4">
    <location>
        <begin position="703"/>
        <end position="758"/>
    </location>
</feature>
<dbReference type="PANTHER" id="PTHR12143">
    <property type="entry name" value="PEPTIDE N-GLYCANASE PNGASE -RELATED"/>
    <property type="match status" value="1"/>
</dbReference>
<keyword evidence="3" id="KW-0862">Zinc</keyword>
<evidence type="ECO:0000313" key="6">
    <source>
        <dbReference type="Proteomes" id="UP001392437"/>
    </source>
</evidence>
<dbReference type="PANTHER" id="PTHR12143:SF19">
    <property type="entry name" value="PEPTIDE-N(4)-(N-ACETYL-BETA-GLUCOSAMINYL)ASPARAGINE AMIDASE"/>
    <property type="match status" value="1"/>
</dbReference>
<dbReference type="Proteomes" id="UP001392437">
    <property type="component" value="Unassembled WGS sequence"/>
</dbReference>
<keyword evidence="2" id="KW-0479">Metal-binding</keyword>
<dbReference type="InterPro" id="IPR038765">
    <property type="entry name" value="Papain-like_cys_pep_sf"/>
</dbReference>
<dbReference type="Gene3D" id="3.10.620.30">
    <property type="match status" value="1"/>
</dbReference>
<dbReference type="SMART" id="SM00460">
    <property type="entry name" value="TGc"/>
    <property type="match status" value="1"/>
</dbReference>
<organism evidence="5 6">
    <name type="scientific">Apiospora kogelbergensis</name>
    <dbReference type="NCBI Taxonomy" id="1337665"/>
    <lineage>
        <taxon>Eukaryota</taxon>
        <taxon>Fungi</taxon>
        <taxon>Dikarya</taxon>
        <taxon>Ascomycota</taxon>
        <taxon>Pezizomycotina</taxon>
        <taxon>Sordariomycetes</taxon>
        <taxon>Xylariomycetidae</taxon>
        <taxon>Amphisphaeriales</taxon>
        <taxon>Apiosporaceae</taxon>
        <taxon>Apiospora</taxon>
    </lineage>
</organism>
<dbReference type="InterPro" id="IPR002931">
    <property type="entry name" value="Transglutaminase-like"/>
</dbReference>
<dbReference type="InterPro" id="IPR050883">
    <property type="entry name" value="PNGase"/>
</dbReference>
<sequence length="882" mass="97547">MDFIFGDRETTLTEEPSPQSRLALRGSTPSSFLNLRRESAKRPATWPEPEQCIGRFICKSGRNSVWEACGAAREAFNKMAPEIKRYLESCVEPISSWVTWSMFMIGSAKTRASPTVLFCCEVVAHRREVRDNIRQSGILDDYPGIKTGHMAKPPGFEELVLLADGSASERARFSLSVDTHQWRLTIREDSGTDAQAPATATLGGIIKIQDKLFFTTAGHPFISSWDQGMATGDSDISNLGADDALSFDGGSEIEANVADDGNWPMVAAGTEAGDDFESLDVFPAETEHRNVKEYNDHLQRCNVEARATTATEPVLLQGIAHTSTKLNARGDTSLDQVGDLFVAGMADSATGLDYALVEVKNHGSIARNTFKDPRTEGGYVTVTSLADSTVSNTDTTVIIVTSQNALPGTISVTSSYARAPRDAQFRRMMGVFVDGRLEKGDCGSWVIDSDTGNLHGHVVAGSLGSGAALVLPFSDVFEDISRRVDMAPGFPANVAEAETSTHKQISGEEVRETPEDYFASSSSLAHDTGLNAIAQTARVGTPPAYATTRSTPLGPDQRESMRFLSRLISVSQSPTRWENAELLYEARQIVPLDRIYHEAAQEAARLWAQAWNTAGGNSLSKPEWGYQDCVVRALLRWFKRDFFCWVNNPICAGCQSHTVSRGLSQPTPDEKAFGAGRVELYQCSSPTCRAYERFPRFSDARKLLVTRRGRVGEWANCFGMLSRAIGSRVRWVWSTEDHAWVEVYSEHQQRWIHVDACEEAWDNPNLYTEAWGKKMAYCIAFSTDGATDVTRRYVRLPEHRLDRSRCSEYVLVRILNDIKQIRRLGFNEQRRAALELEDAREEEELQRYPLVSIVKDLSSLVSQKVPNASLGSSSSICIPPCS</sequence>
<dbReference type="GO" id="GO:0005829">
    <property type="term" value="C:cytosol"/>
    <property type="evidence" value="ECO:0007669"/>
    <property type="project" value="TreeGrafter"/>
</dbReference>
<dbReference type="GO" id="GO:0006516">
    <property type="term" value="P:glycoprotein catabolic process"/>
    <property type="evidence" value="ECO:0007669"/>
    <property type="project" value="TreeGrafter"/>
</dbReference>
<gene>
    <name evidence="5" type="ORF">PG999_012782</name>
</gene>
<keyword evidence="6" id="KW-1185">Reference proteome</keyword>
<proteinExistence type="inferred from homology"/>
<evidence type="ECO:0000259" key="4">
    <source>
        <dbReference type="SMART" id="SM00460"/>
    </source>
</evidence>
<evidence type="ECO:0000256" key="3">
    <source>
        <dbReference type="ARBA" id="ARBA00022833"/>
    </source>
</evidence>
<dbReference type="GO" id="GO:0000224">
    <property type="term" value="F:peptide-N4-(N-acetyl-beta-glucosaminyl)asparagine amidase activity"/>
    <property type="evidence" value="ECO:0007669"/>
    <property type="project" value="TreeGrafter"/>
</dbReference>
<reference evidence="5 6" key="1">
    <citation type="submission" date="2023-01" db="EMBL/GenBank/DDBJ databases">
        <title>Analysis of 21 Apiospora genomes using comparative genomics revels a genus with tremendous synthesis potential of carbohydrate active enzymes and secondary metabolites.</title>
        <authorList>
            <person name="Sorensen T."/>
        </authorList>
    </citation>
    <scope>NUCLEOTIDE SEQUENCE [LARGE SCALE GENOMIC DNA]</scope>
    <source>
        <strain evidence="5 6">CBS 117206</strain>
    </source>
</reference>
<evidence type="ECO:0000256" key="1">
    <source>
        <dbReference type="ARBA" id="ARBA00009390"/>
    </source>
</evidence>
<evidence type="ECO:0000313" key="5">
    <source>
        <dbReference type="EMBL" id="KAK8096838.1"/>
    </source>
</evidence>
<dbReference type="AlphaFoldDB" id="A0AAW0Q814"/>